<organism evidence="2 3">
    <name type="scientific">Colletotrichum godetiae</name>
    <dbReference type="NCBI Taxonomy" id="1209918"/>
    <lineage>
        <taxon>Eukaryota</taxon>
        <taxon>Fungi</taxon>
        <taxon>Dikarya</taxon>
        <taxon>Ascomycota</taxon>
        <taxon>Pezizomycotina</taxon>
        <taxon>Sordariomycetes</taxon>
        <taxon>Hypocreomycetidae</taxon>
        <taxon>Glomerellales</taxon>
        <taxon>Glomerellaceae</taxon>
        <taxon>Colletotrichum</taxon>
        <taxon>Colletotrichum acutatum species complex</taxon>
    </lineage>
</organism>
<accession>A0AAJ0ELJ4</accession>
<dbReference type="EMBL" id="JAHMHR010000088">
    <property type="protein sequence ID" value="KAK1657615.1"/>
    <property type="molecule type" value="Genomic_DNA"/>
</dbReference>
<gene>
    <name evidence="2" type="ORF">BDP55DRAFT_423286</name>
</gene>
<keyword evidence="3" id="KW-1185">Reference proteome</keyword>
<dbReference type="AlphaFoldDB" id="A0AAJ0ELJ4"/>
<protein>
    <submittedName>
        <fullName evidence="2">Uncharacterized protein</fullName>
    </submittedName>
</protein>
<proteinExistence type="predicted"/>
<evidence type="ECO:0000313" key="3">
    <source>
        <dbReference type="Proteomes" id="UP001224890"/>
    </source>
</evidence>
<evidence type="ECO:0000313" key="2">
    <source>
        <dbReference type="EMBL" id="KAK1657615.1"/>
    </source>
</evidence>
<sequence length="202" mass="22355">MLVYLPTAHPYAVPLWTRKSGFAPCLAASVASRMETASKLRIRLSGRPVRREVCTKTWTPNGPHLTPSGASVRTLDIAYAVPVLHSCTLPINCWTTFFWSPPEFLPKQPSPPSSHLSSRPLSSHPWTLVWFPYFPCRTLAPFSFLLSCMLFCGAADSTLRLASVACQLLLHCSRTPADPSTSPPFKRRSSCTKHTLVADTTR</sequence>
<reference evidence="2" key="1">
    <citation type="submission" date="2021-06" db="EMBL/GenBank/DDBJ databases">
        <title>Comparative genomics, transcriptomics and evolutionary studies reveal genomic signatures of adaptation to plant cell wall in hemibiotrophic fungi.</title>
        <authorList>
            <consortium name="DOE Joint Genome Institute"/>
            <person name="Baroncelli R."/>
            <person name="Diaz J.F."/>
            <person name="Benocci T."/>
            <person name="Peng M."/>
            <person name="Battaglia E."/>
            <person name="Haridas S."/>
            <person name="Andreopoulos W."/>
            <person name="Labutti K."/>
            <person name="Pangilinan J."/>
            <person name="Floch G.L."/>
            <person name="Makela M.R."/>
            <person name="Henrissat B."/>
            <person name="Grigoriev I.V."/>
            <person name="Crouch J.A."/>
            <person name="De Vries R.P."/>
            <person name="Sukno S.A."/>
            <person name="Thon M.R."/>
        </authorList>
    </citation>
    <scope>NUCLEOTIDE SEQUENCE</scope>
    <source>
        <strain evidence="2">CBS 193.32</strain>
    </source>
</reference>
<dbReference type="Proteomes" id="UP001224890">
    <property type="component" value="Unassembled WGS sequence"/>
</dbReference>
<evidence type="ECO:0000256" key="1">
    <source>
        <dbReference type="SAM" id="MobiDB-lite"/>
    </source>
</evidence>
<name>A0AAJ0ELJ4_9PEZI</name>
<dbReference type="RefSeq" id="XP_060422379.1">
    <property type="nucleotide sequence ID" value="XM_060567468.1"/>
</dbReference>
<comment type="caution">
    <text evidence="2">The sequence shown here is derived from an EMBL/GenBank/DDBJ whole genome shotgun (WGS) entry which is preliminary data.</text>
</comment>
<dbReference type="GeneID" id="85451994"/>
<feature type="region of interest" description="Disordered" evidence="1">
    <location>
        <begin position="175"/>
        <end position="202"/>
    </location>
</feature>